<evidence type="ECO:0000313" key="2">
    <source>
        <dbReference type="EMBL" id="SMF34886.1"/>
    </source>
</evidence>
<dbReference type="AlphaFoldDB" id="A0A1Y6C076"/>
<keyword evidence="1" id="KW-1133">Transmembrane helix</keyword>
<dbReference type="STRING" id="1123014.SAMN02745746_02688"/>
<dbReference type="Proteomes" id="UP000192920">
    <property type="component" value="Unassembled WGS sequence"/>
</dbReference>
<protein>
    <recommendedName>
        <fullName evidence="4">DUF2970 domain-containing protein</fullName>
    </recommendedName>
</protein>
<evidence type="ECO:0008006" key="4">
    <source>
        <dbReference type="Google" id="ProtNLM"/>
    </source>
</evidence>
<name>A0A1Y6C076_9NEIS</name>
<evidence type="ECO:0000256" key="1">
    <source>
        <dbReference type="SAM" id="Phobius"/>
    </source>
</evidence>
<keyword evidence="1" id="KW-0472">Membrane</keyword>
<feature type="transmembrane region" description="Helical" evidence="1">
    <location>
        <begin position="32"/>
        <end position="56"/>
    </location>
</feature>
<accession>A0A1Y6C076</accession>
<sequence>MKWLAGVSAVLSAFLGIRKGKAAGQDVKLRFWQIAVAALLLLACFIGGLLLLVSLVTR</sequence>
<keyword evidence="3" id="KW-1185">Reference proteome</keyword>
<dbReference type="RefSeq" id="WP_085276841.1">
    <property type="nucleotide sequence ID" value="NZ_FXAG01000015.1"/>
</dbReference>
<keyword evidence="1" id="KW-0812">Transmembrane</keyword>
<dbReference type="InterPro" id="IPR021344">
    <property type="entry name" value="DUF2970"/>
</dbReference>
<proteinExistence type="predicted"/>
<dbReference type="Pfam" id="PF11174">
    <property type="entry name" value="DUF2970"/>
    <property type="match status" value="1"/>
</dbReference>
<reference evidence="3" key="1">
    <citation type="submission" date="2017-04" db="EMBL/GenBank/DDBJ databases">
        <authorList>
            <person name="Varghese N."/>
            <person name="Submissions S."/>
        </authorList>
    </citation>
    <scope>NUCLEOTIDE SEQUENCE [LARGE SCALE GENOMIC DNA]</scope>
    <source>
        <strain evidence="3">DSM 22618</strain>
    </source>
</reference>
<gene>
    <name evidence="2" type="ORF">SAMN02745746_02688</name>
</gene>
<evidence type="ECO:0000313" key="3">
    <source>
        <dbReference type="Proteomes" id="UP000192920"/>
    </source>
</evidence>
<dbReference type="EMBL" id="FXAG01000015">
    <property type="protein sequence ID" value="SMF34886.1"/>
    <property type="molecule type" value="Genomic_DNA"/>
</dbReference>
<organism evidence="2 3">
    <name type="scientific">Pseudogulbenkiania subflava DSM 22618</name>
    <dbReference type="NCBI Taxonomy" id="1123014"/>
    <lineage>
        <taxon>Bacteria</taxon>
        <taxon>Pseudomonadati</taxon>
        <taxon>Pseudomonadota</taxon>
        <taxon>Betaproteobacteria</taxon>
        <taxon>Neisseriales</taxon>
        <taxon>Chromobacteriaceae</taxon>
        <taxon>Pseudogulbenkiania</taxon>
    </lineage>
</organism>